<dbReference type="AlphaFoldDB" id="A0A6A6ZKQ3"/>
<evidence type="ECO:0000313" key="2">
    <source>
        <dbReference type="Proteomes" id="UP000799424"/>
    </source>
</evidence>
<protein>
    <submittedName>
        <fullName evidence="1">Uncharacterized protein</fullName>
    </submittedName>
</protein>
<gene>
    <name evidence="1" type="ORF">CC86DRAFT_113225</name>
</gene>
<accession>A0A6A6ZKQ3</accession>
<keyword evidence="2" id="KW-1185">Reference proteome</keyword>
<name>A0A6A6ZKQ3_9PLEO</name>
<dbReference type="EMBL" id="MU006239">
    <property type="protein sequence ID" value="KAF2820924.1"/>
    <property type="molecule type" value="Genomic_DNA"/>
</dbReference>
<dbReference type="OrthoDB" id="3777390at2759"/>
<evidence type="ECO:0000313" key="1">
    <source>
        <dbReference type="EMBL" id="KAF2820924.1"/>
    </source>
</evidence>
<dbReference type="Proteomes" id="UP000799424">
    <property type="component" value="Unassembled WGS sequence"/>
</dbReference>
<sequence length="76" mass="8450">MKPGDIAFFLANQQLHKLDIDRTTPDPTQIVLTFWTDQASMAYANPSAHPDFHPASSLSADVLEQCYVVEPDSDDD</sequence>
<organism evidence="1 2">
    <name type="scientific">Ophiobolus disseminans</name>
    <dbReference type="NCBI Taxonomy" id="1469910"/>
    <lineage>
        <taxon>Eukaryota</taxon>
        <taxon>Fungi</taxon>
        <taxon>Dikarya</taxon>
        <taxon>Ascomycota</taxon>
        <taxon>Pezizomycotina</taxon>
        <taxon>Dothideomycetes</taxon>
        <taxon>Pleosporomycetidae</taxon>
        <taxon>Pleosporales</taxon>
        <taxon>Pleosporineae</taxon>
        <taxon>Phaeosphaeriaceae</taxon>
        <taxon>Ophiobolus</taxon>
    </lineage>
</organism>
<reference evidence="1" key="1">
    <citation type="journal article" date="2020" name="Stud. Mycol.">
        <title>101 Dothideomycetes genomes: a test case for predicting lifestyles and emergence of pathogens.</title>
        <authorList>
            <person name="Haridas S."/>
            <person name="Albert R."/>
            <person name="Binder M."/>
            <person name="Bloem J."/>
            <person name="Labutti K."/>
            <person name="Salamov A."/>
            <person name="Andreopoulos B."/>
            <person name="Baker S."/>
            <person name="Barry K."/>
            <person name="Bills G."/>
            <person name="Bluhm B."/>
            <person name="Cannon C."/>
            <person name="Castanera R."/>
            <person name="Culley D."/>
            <person name="Daum C."/>
            <person name="Ezra D."/>
            <person name="Gonzalez J."/>
            <person name="Henrissat B."/>
            <person name="Kuo A."/>
            <person name="Liang C."/>
            <person name="Lipzen A."/>
            <person name="Lutzoni F."/>
            <person name="Magnuson J."/>
            <person name="Mondo S."/>
            <person name="Nolan M."/>
            <person name="Ohm R."/>
            <person name="Pangilinan J."/>
            <person name="Park H.-J."/>
            <person name="Ramirez L."/>
            <person name="Alfaro M."/>
            <person name="Sun H."/>
            <person name="Tritt A."/>
            <person name="Yoshinaga Y."/>
            <person name="Zwiers L.-H."/>
            <person name="Turgeon B."/>
            <person name="Goodwin S."/>
            <person name="Spatafora J."/>
            <person name="Crous P."/>
            <person name="Grigoriev I."/>
        </authorList>
    </citation>
    <scope>NUCLEOTIDE SEQUENCE</scope>
    <source>
        <strain evidence="1">CBS 113818</strain>
    </source>
</reference>
<proteinExistence type="predicted"/>